<evidence type="ECO:0000313" key="2">
    <source>
        <dbReference type="Proteomes" id="UP001056855"/>
    </source>
</evidence>
<evidence type="ECO:0000313" key="1">
    <source>
        <dbReference type="EMBL" id="UTF55952.1"/>
    </source>
</evidence>
<dbReference type="Proteomes" id="UP001056855">
    <property type="component" value="Plasmid unnamed3"/>
</dbReference>
<dbReference type="EMBL" id="CP100358">
    <property type="protein sequence ID" value="UTF55952.1"/>
    <property type="molecule type" value="Genomic_DNA"/>
</dbReference>
<dbReference type="RefSeq" id="WP_254161496.1">
    <property type="nucleotide sequence ID" value="NZ_CP100358.1"/>
</dbReference>
<geneLocation type="plasmid" evidence="1 2">
    <name>unnamed3</name>
</geneLocation>
<gene>
    <name evidence="1" type="ORF">NGM29_20895</name>
</gene>
<sequence length="125" mass="13917">MPDDERRIILAKKELYQSGNSLSVSIPPDTLENTPFDVGEHAAIFSLPDERELAITADTRRYYNQGAKARGSRKIRENSHGTVLLTIPPECIEEDLGYGDEGAKGVKVTITVDPVTRDLFLEFPK</sequence>
<accession>A0A9E7NCW0</accession>
<keyword evidence="1" id="KW-0614">Plasmid</keyword>
<name>A0A9E7NCW0_9EURY</name>
<reference evidence="1" key="1">
    <citation type="submission" date="2022-06" db="EMBL/GenBank/DDBJ databases">
        <title>Diverse halophilic archaea isolated from saline environments.</title>
        <authorList>
            <person name="Cui H.-L."/>
        </authorList>
    </citation>
    <scope>NUCLEOTIDE SEQUENCE</scope>
    <source>
        <strain evidence="1">WLHS1</strain>
        <plasmid evidence="1">unnamed3</plasmid>
    </source>
</reference>
<protein>
    <submittedName>
        <fullName evidence="1">Uncharacterized protein</fullName>
    </submittedName>
</protein>
<dbReference type="GeneID" id="73292559"/>
<dbReference type="AlphaFoldDB" id="A0A9E7NCW0"/>
<keyword evidence="2" id="KW-1185">Reference proteome</keyword>
<proteinExistence type="predicted"/>
<dbReference type="KEGG" id="sawl:NGM29_20895"/>
<organism evidence="1 2">
    <name type="scientific">Natronosalvus rutilus</name>
    <dbReference type="NCBI Taxonomy" id="2953753"/>
    <lineage>
        <taxon>Archaea</taxon>
        <taxon>Methanobacteriati</taxon>
        <taxon>Methanobacteriota</taxon>
        <taxon>Stenosarchaea group</taxon>
        <taxon>Halobacteria</taxon>
        <taxon>Halobacteriales</taxon>
        <taxon>Natrialbaceae</taxon>
        <taxon>Natronosalvus</taxon>
    </lineage>
</organism>